<feature type="transmembrane region" description="Helical" evidence="1">
    <location>
        <begin position="37"/>
        <end position="59"/>
    </location>
</feature>
<dbReference type="OrthoDB" id="44242at2157"/>
<accession>A0A510E1K2</accession>
<dbReference type="SUPFAM" id="SSF103473">
    <property type="entry name" value="MFS general substrate transporter"/>
    <property type="match status" value="1"/>
</dbReference>
<dbReference type="Proteomes" id="UP000322983">
    <property type="component" value="Chromosome"/>
</dbReference>
<dbReference type="Proteomes" id="UP000325030">
    <property type="component" value="Chromosome"/>
</dbReference>
<dbReference type="AlphaFoldDB" id="A0A510DTX5"/>
<feature type="transmembrane region" description="Helical" evidence="1">
    <location>
        <begin position="247"/>
        <end position="262"/>
    </location>
</feature>
<feature type="transmembrane region" description="Helical" evidence="1">
    <location>
        <begin position="332"/>
        <end position="352"/>
    </location>
</feature>
<keyword evidence="1" id="KW-0472">Membrane</keyword>
<dbReference type="InterPro" id="IPR036259">
    <property type="entry name" value="MFS_trans_sf"/>
</dbReference>
<feature type="transmembrane region" description="Helical" evidence="1">
    <location>
        <begin position="222"/>
        <end position="240"/>
    </location>
</feature>
<evidence type="ECO:0000313" key="5">
    <source>
        <dbReference type="Proteomes" id="UP000325030"/>
    </source>
</evidence>
<evidence type="ECO:0000313" key="4">
    <source>
        <dbReference type="Proteomes" id="UP000322983"/>
    </source>
</evidence>
<dbReference type="KEGG" id="step:IC006_0903"/>
<feature type="transmembrane region" description="Helical" evidence="1">
    <location>
        <begin position="121"/>
        <end position="141"/>
    </location>
</feature>
<dbReference type="RefSeq" id="WP_162302110.1">
    <property type="nucleotide sequence ID" value="NZ_AP018929.1"/>
</dbReference>
<feature type="transmembrane region" description="Helical" evidence="1">
    <location>
        <begin position="12"/>
        <end position="31"/>
    </location>
</feature>
<organism evidence="2 4">
    <name type="scientific">Sulfuracidifex tepidarius</name>
    <dbReference type="NCBI Taxonomy" id="1294262"/>
    <lineage>
        <taxon>Archaea</taxon>
        <taxon>Thermoproteota</taxon>
        <taxon>Thermoprotei</taxon>
        <taxon>Sulfolobales</taxon>
        <taxon>Sulfolobaceae</taxon>
        <taxon>Sulfuracidifex</taxon>
    </lineage>
</organism>
<feature type="transmembrane region" description="Helical" evidence="1">
    <location>
        <begin position="147"/>
        <end position="167"/>
    </location>
</feature>
<reference evidence="2 4" key="2">
    <citation type="journal article" date="2020" name="Int. J. Syst. Evol. Microbiol.">
        <title>Sulfuracidifex tepidarius gen. nov., sp. nov. and transfer of Sulfolobus metallicus Huber and Stetter 1992 to the genus Sulfuracidifex as Sulfuracidifex metallicus comb. nov.</title>
        <authorList>
            <person name="Itoh T."/>
            <person name="Miura T."/>
            <person name="Sakai H.D."/>
            <person name="Kato S."/>
            <person name="Ohkuma M."/>
            <person name="Takashina T."/>
        </authorList>
    </citation>
    <scope>NUCLEOTIDE SEQUENCE [LARGE SCALE GENOMIC DNA]</scope>
    <source>
        <strain evidence="2 4">IC-006</strain>
        <strain evidence="3">IC-007</strain>
    </source>
</reference>
<dbReference type="GeneID" id="43938202"/>
<evidence type="ECO:0008006" key="6">
    <source>
        <dbReference type="Google" id="ProtNLM"/>
    </source>
</evidence>
<keyword evidence="1" id="KW-1133">Transmembrane helix</keyword>
<dbReference type="EMBL" id="AP018929">
    <property type="protein sequence ID" value="BBG23615.1"/>
    <property type="molecule type" value="Genomic_DNA"/>
</dbReference>
<name>A0A510DTX5_9CREN</name>
<reference evidence="5" key="1">
    <citation type="submission" date="2018-09" db="EMBL/GenBank/DDBJ databases">
        <title>Complete Genome Sequencing of Sulfolobus sp. JCM 16834.</title>
        <authorList>
            <person name="Kato S."/>
            <person name="Itoh T."/>
            <person name="Ohkuma M."/>
        </authorList>
    </citation>
    <scope>NUCLEOTIDE SEQUENCE [LARGE SCALE GENOMIC DNA]</scope>
    <source>
        <strain evidence="5">IC-007</strain>
    </source>
</reference>
<dbReference type="EMBL" id="AP018930">
    <property type="protein sequence ID" value="BBG26363.1"/>
    <property type="molecule type" value="Genomic_DNA"/>
</dbReference>
<keyword evidence="1" id="KW-0812">Transmembrane</keyword>
<feature type="transmembrane region" description="Helical" evidence="1">
    <location>
        <begin position="89"/>
        <end position="109"/>
    </location>
</feature>
<feature type="transmembrane region" description="Helical" evidence="1">
    <location>
        <begin position="66"/>
        <end position="83"/>
    </location>
</feature>
<evidence type="ECO:0000313" key="3">
    <source>
        <dbReference type="EMBL" id="BBG26363.1"/>
    </source>
</evidence>
<gene>
    <name evidence="2" type="ORF">IC006_0903</name>
    <name evidence="3" type="ORF">IC007_0871</name>
</gene>
<sequence>MEQKSYVMMYRSIFSLFIGFMSFAYVALMDASGLESFQIGLILTLSLVTTLASYVFLVVFPVPRNVTLSALMEVTIGLLLMFSRNIYGFVTIAVLMGVSNSFFSSVIIIQKDFVRKDYSVMMTLTSIFSIVGVGSFYLSSVVGVNKLLALMTSALILNVVVSSRLKYKEPRESMRDLFNSMKTVGKTLFSVSFFSVLRKVLTGSYIPLILLSSFPDYSPQEISLYLALSRIPLISFLYFGHRTNNKAFLVLSVVELLLFLALSSFYKFSLYLFLALILLINAGGYLRAPVTEETVVKMMNFSTKLSAFFNLIDMMFSSLASTLFAFLIELDLYYVIFLLTGFSSFLSSLMIYRIMTRESKS</sequence>
<protein>
    <recommendedName>
        <fullName evidence="6">Major facilitator superfamily (MFS) profile domain-containing protein</fullName>
    </recommendedName>
</protein>
<evidence type="ECO:0000313" key="2">
    <source>
        <dbReference type="EMBL" id="BBG23615.1"/>
    </source>
</evidence>
<keyword evidence="4" id="KW-1185">Reference proteome</keyword>
<evidence type="ECO:0000256" key="1">
    <source>
        <dbReference type="SAM" id="Phobius"/>
    </source>
</evidence>
<feature type="transmembrane region" description="Helical" evidence="1">
    <location>
        <begin position="307"/>
        <end position="326"/>
    </location>
</feature>
<proteinExistence type="predicted"/>
<feature type="transmembrane region" description="Helical" evidence="1">
    <location>
        <begin position="268"/>
        <end position="286"/>
    </location>
</feature>
<accession>A0A510DTX5</accession>
<feature type="transmembrane region" description="Helical" evidence="1">
    <location>
        <begin position="188"/>
        <end position="210"/>
    </location>
</feature>